<dbReference type="eggNOG" id="ENOG502S0PE">
    <property type="taxonomic scope" value="Eukaryota"/>
</dbReference>
<dbReference type="PROSITE" id="PS50056">
    <property type="entry name" value="TYR_PHOSPHATASE_2"/>
    <property type="match status" value="1"/>
</dbReference>
<dbReference type="PANTHER" id="PTHR31126:SF1">
    <property type="entry name" value="TYROSINE SPECIFIC PROTEIN PHOSPHATASES DOMAIN-CONTAINING PROTEIN"/>
    <property type="match status" value="1"/>
</dbReference>
<reference evidence="2 3" key="1">
    <citation type="journal article" date="2013" name="PLoS ONE">
        <title>Genomic and secretomic analyses reveal unique features of the lignocellulolytic enzyme system of Penicillium decumbens.</title>
        <authorList>
            <person name="Liu G."/>
            <person name="Zhang L."/>
            <person name="Wei X."/>
            <person name="Zou G."/>
            <person name="Qin Y."/>
            <person name="Ma L."/>
            <person name="Li J."/>
            <person name="Zheng H."/>
            <person name="Wang S."/>
            <person name="Wang C."/>
            <person name="Xun L."/>
            <person name="Zhao G.-P."/>
            <person name="Zhou Z."/>
            <person name="Qu Y."/>
        </authorList>
    </citation>
    <scope>NUCLEOTIDE SEQUENCE [LARGE SCALE GENOMIC DNA]</scope>
    <source>
        <strain evidence="3">114-2 / CGMCC 5302</strain>
    </source>
</reference>
<dbReference type="InterPro" id="IPR029021">
    <property type="entry name" value="Prot-tyrosine_phosphatase-like"/>
</dbReference>
<evidence type="ECO:0000313" key="3">
    <source>
        <dbReference type="Proteomes" id="UP000019376"/>
    </source>
</evidence>
<gene>
    <name evidence="2" type="ORF">PDE_07204</name>
</gene>
<dbReference type="OrthoDB" id="449382at2759"/>
<dbReference type="GO" id="GO:0004721">
    <property type="term" value="F:phosphoprotein phosphatase activity"/>
    <property type="evidence" value="ECO:0007669"/>
    <property type="project" value="InterPro"/>
</dbReference>
<dbReference type="InterPro" id="IPR000387">
    <property type="entry name" value="Tyr_Pase_dom"/>
</dbReference>
<dbReference type="Gene3D" id="3.90.190.10">
    <property type="entry name" value="Protein tyrosine phosphatase superfamily"/>
    <property type="match status" value="1"/>
</dbReference>
<organism evidence="2 3">
    <name type="scientific">Penicillium oxalicum (strain 114-2 / CGMCC 5302)</name>
    <name type="common">Penicillium decumbens</name>
    <dbReference type="NCBI Taxonomy" id="933388"/>
    <lineage>
        <taxon>Eukaryota</taxon>
        <taxon>Fungi</taxon>
        <taxon>Dikarya</taxon>
        <taxon>Ascomycota</taxon>
        <taxon>Pezizomycotina</taxon>
        <taxon>Eurotiomycetes</taxon>
        <taxon>Eurotiomycetidae</taxon>
        <taxon>Eurotiales</taxon>
        <taxon>Aspergillaceae</taxon>
        <taxon>Penicillium</taxon>
    </lineage>
</organism>
<evidence type="ECO:0000259" key="1">
    <source>
        <dbReference type="PROSITE" id="PS50056"/>
    </source>
</evidence>
<proteinExistence type="predicted"/>
<dbReference type="SUPFAM" id="SSF52799">
    <property type="entry name" value="(Phosphotyrosine protein) phosphatases II"/>
    <property type="match status" value="1"/>
</dbReference>
<evidence type="ECO:0000313" key="2">
    <source>
        <dbReference type="EMBL" id="EPS32244.1"/>
    </source>
</evidence>
<dbReference type="STRING" id="933388.S7ZPC9"/>
<dbReference type="Proteomes" id="UP000019376">
    <property type="component" value="Unassembled WGS sequence"/>
</dbReference>
<name>S7ZPC9_PENO1</name>
<dbReference type="InterPro" id="IPR026893">
    <property type="entry name" value="Tyr/Ser_Pase_IphP-type"/>
</dbReference>
<dbReference type="HOGENOM" id="CLU_057546_1_3_1"/>
<sequence>MSTFVTVEGVPNVRDIGGYACNPPVAVTSDAAPDPKDETEAPWSIRTGLLFRAAQPSQITAVGVKTLTETLAIRAIFDFRSASEIDLVAKRYPSALLEIPGTARFAVPVFQEGDYSPVSLAKKYGVTGEQSESNSAPDQVETFRPGFVKAYEAIVRSAAQTGSFRAIMRHLLHHPAEAILFHCTVGKDRTGVFSALILRLCGVADEDIAADYALTTHGLGAWREHLIARLLQRGEAATREQAEAVISSDPRDMRAFLREVIDAEFGGARKYFVDFCGISEDEIDQIIRRLVVRQGISKGI</sequence>
<protein>
    <recommendedName>
        <fullName evidence="1">Tyrosine specific protein phosphatases domain-containing protein</fullName>
    </recommendedName>
</protein>
<accession>S7ZPC9</accession>
<keyword evidence="3" id="KW-1185">Reference proteome</keyword>
<dbReference type="EMBL" id="KB644414">
    <property type="protein sequence ID" value="EPS32244.1"/>
    <property type="molecule type" value="Genomic_DNA"/>
</dbReference>
<dbReference type="PhylomeDB" id="S7ZPC9"/>
<feature type="domain" description="Tyrosine specific protein phosphatases" evidence="1">
    <location>
        <begin position="145"/>
        <end position="234"/>
    </location>
</feature>
<dbReference type="PROSITE" id="PS00383">
    <property type="entry name" value="TYR_PHOSPHATASE_1"/>
    <property type="match status" value="1"/>
</dbReference>
<dbReference type="AlphaFoldDB" id="S7ZPC9"/>
<dbReference type="InterPro" id="IPR016130">
    <property type="entry name" value="Tyr_Pase_AS"/>
</dbReference>
<dbReference type="Pfam" id="PF13350">
    <property type="entry name" value="Y_phosphatase3"/>
    <property type="match status" value="1"/>
</dbReference>
<dbReference type="PANTHER" id="PTHR31126">
    <property type="entry name" value="TYROSINE-PROTEIN PHOSPHATASE"/>
    <property type="match status" value="1"/>
</dbReference>